<dbReference type="Proteomes" id="UP001259832">
    <property type="component" value="Unassembled WGS sequence"/>
</dbReference>
<name>A0AAD9GXV7_9STRA</name>
<gene>
    <name evidence="1" type="ORF">P3T76_001060</name>
</gene>
<comment type="caution">
    <text evidence="1">The sequence shown here is derived from an EMBL/GenBank/DDBJ whole genome shotgun (WGS) entry which is preliminary data.</text>
</comment>
<reference evidence="1" key="1">
    <citation type="submission" date="2023-08" db="EMBL/GenBank/DDBJ databases">
        <title>Reference Genome Resource for the Citrus Pathogen Phytophthora citrophthora.</title>
        <authorList>
            <person name="Moller H."/>
            <person name="Coetzee B."/>
            <person name="Rose L.J."/>
            <person name="Van Niekerk J.M."/>
        </authorList>
    </citation>
    <scope>NUCLEOTIDE SEQUENCE</scope>
    <source>
        <strain evidence="1">STE-U-9442</strain>
    </source>
</reference>
<dbReference type="EMBL" id="JASMQC010000002">
    <property type="protein sequence ID" value="KAK1947050.1"/>
    <property type="molecule type" value="Genomic_DNA"/>
</dbReference>
<protein>
    <submittedName>
        <fullName evidence="1">Uncharacterized protein</fullName>
    </submittedName>
</protein>
<accession>A0AAD9GXV7</accession>
<sequence length="63" mass="7155">MVDLAQLSEKELDVKIRELENWNFRLNLDEDTEIEANVGDVLLTATPPAKEMQDSINIGIVEK</sequence>
<evidence type="ECO:0000313" key="2">
    <source>
        <dbReference type="Proteomes" id="UP001259832"/>
    </source>
</evidence>
<proteinExistence type="predicted"/>
<evidence type="ECO:0000313" key="1">
    <source>
        <dbReference type="EMBL" id="KAK1947050.1"/>
    </source>
</evidence>
<organism evidence="1 2">
    <name type="scientific">Phytophthora citrophthora</name>
    <dbReference type="NCBI Taxonomy" id="4793"/>
    <lineage>
        <taxon>Eukaryota</taxon>
        <taxon>Sar</taxon>
        <taxon>Stramenopiles</taxon>
        <taxon>Oomycota</taxon>
        <taxon>Peronosporomycetes</taxon>
        <taxon>Peronosporales</taxon>
        <taxon>Peronosporaceae</taxon>
        <taxon>Phytophthora</taxon>
    </lineage>
</organism>
<keyword evidence="2" id="KW-1185">Reference proteome</keyword>
<dbReference type="AlphaFoldDB" id="A0AAD9GXV7"/>